<dbReference type="GO" id="GO:0005829">
    <property type="term" value="C:cytosol"/>
    <property type="evidence" value="ECO:0007669"/>
    <property type="project" value="TreeGrafter"/>
</dbReference>
<evidence type="ECO:0000259" key="2">
    <source>
        <dbReference type="PROSITE" id="PS50943"/>
    </source>
</evidence>
<keyword evidence="1" id="KW-0238">DNA-binding</keyword>
<proteinExistence type="predicted"/>
<name>A0A6N6NKU2_9ACTN</name>
<feature type="domain" description="HTH cro/C1-type" evidence="2">
    <location>
        <begin position="13"/>
        <end position="67"/>
    </location>
</feature>
<dbReference type="InterPro" id="IPR050807">
    <property type="entry name" value="TransReg_Diox_bact_type"/>
</dbReference>
<evidence type="ECO:0000313" key="4">
    <source>
        <dbReference type="Proteomes" id="UP000468668"/>
    </source>
</evidence>
<dbReference type="RefSeq" id="WP_158050137.1">
    <property type="nucleotide sequence ID" value="NZ_WAJR01000026.1"/>
</dbReference>
<dbReference type="InterPro" id="IPR010982">
    <property type="entry name" value="Lambda_DNA-bd_dom_sf"/>
</dbReference>
<dbReference type="SUPFAM" id="SSF47413">
    <property type="entry name" value="lambda repressor-like DNA-binding domains"/>
    <property type="match status" value="1"/>
</dbReference>
<dbReference type="AlphaFoldDB" id="A0A6N6NKU2"/>
<dbReference type="InterPro" id="IPR001387">
    <property type="entry name" value="Cro/C1-type_HTH"/>
</dbReference>
<gene>
    <name evidence="3" type="ORF">F8C90_08690</name>
</gene>
<reference evidence="3 4" key="1">
    <citation type="submission" date="2019-09" db="EMBL/GenBank/DDBJ databases">
        <title>Whole genome shotgun sequencing (WGS) of Ellagibacter isourolithinifaciens DSM 104140(T) and Adlercreutzia muris DSM 29508(T).</title>
        <authorList>
            <person name="Stoll D.A."/>
            <person name="Danylec N."/>
            <person name="Huch M."/>
        </authorList>
    </citation>
    <scope>NUCLEOTIDE SEQUENCE [LARGE SCALE GENOMIC DNA]</scope>
    <source>
        <strain evidence="3 4">DSM 104140</strain>
    </source>
</reference>
<dbReference type="Proteomes" id="UP000468668">
    <property type="component" value="Unassembled WGS sequence"/>
</dbReference>
<dbReference type="EMBL" id="WAJR01000026">
    <property type="protein sequence ID" value="KAB1637954.1"/>
    <property type="molecule type" value="Genomic_DNA"/>
</dbReference>
<dbReference type="OrthoDB" id="3197401at2"/>
<dbReference type="CDD" id="cd00093">
    <property type="entry name" value="HTH_XRE"/>
    <property type="match status" value="1"/>
</dbReference>
<evidence type="ECO:0000256" key="1">
    <source>
        <dbReference type="ARBA" id="ARBA00023125"/>
    </source>
</evidence>
<dbReference type="PANTHER" id="PTHR46797:SF1">
    <property type="entry name" value="METHYLPHOSPHONATE SYNTHASE"/>
    <property type="match status" value="1"/>
</dbReference>
<dbReference type="PROSITE" id="PS50943">
    <property type="entry name" value="HTH_CROC1"/>
    <property type="match status" value="1"/>
</dbReference>
<dbReference type="Pfam" id="PF01381">
    <property type="entry name" value="HTH_3"/>
    <property type="match status" value="1"/>
</dbReference>
<dbReference type="GO" id="GO:0003677">
    <property type="term" value="F:DNA binding"/>
    <property type="evidence" value="ECO:0007669"/>
    <property type="project" value="UniProtKB-KW"/>
</dbReference>
<accession>A0A6N6NKU2</accession>
<keyword evidence="4" id="KW-1185">Reference proteome</keyword>
<protein>
    <submittedName>
        <fullName evidence="3">Helix-turn-helix transcriptional regulator</fullName>
    </submittedName>
</protein>
<sequence>MSDSIKASLGRRIKTLRRENGLTQAKLALMINVEQSYLSKLELGSRNPSLSMLSKIADAFGITGSSVVSVGEIPA</sequence>
<dbReference type="GO" id="GO:0003700">
    <property type="term" value="F:DNA-binding transcription factor activity"/>
    <property type="evidence" value="ECO:0007669"/>
    <property type="project" value="TreeGrafter"/>
</dbReference>
<dbReference type="GeneID" id="98658484"/>
<evidence type="ECO:0000313" key="3">
    <source>
        <dbReference type="EMBL" id="KAB1637954.1"/>
    </source>
</evidence>
<dbReference type="Gene3D" id="1.10.260.40">
    <property type="entry name" value="lambda repressor-like DNA-binding domains"/>
    <property type="match status" value="1"/>
</dbReference>
<organism evidence="3 4">
    <name type="scientific">Ellagibacter isourolithinifaciens</name>
    <dbReference type="NCBI Taxonomy" id="2137581"/>
    <lineage>
        <taxon>Bacteria</taxon>
        <taxon>Bacillati</taxon>
        <taxon>Actinomycetota</taxon>
        <taxon>Coriobacteriia</taxon>
        <taxon>Eggerthellales</taxon>
        <taxon>Eggerthellaceae</taxon>
        <taxon>Ellagibacter</taxon>
    </lineage>
</organism>
<comment type="caution">
    <text evidence="3">The sequence shown here is derived from an EMBL/GenBank/DDBJ whole genome shotgun (WGS) entry which is preliminary data.</text>
</comment>
<dbReference type="SMART" id="SM00530">
    <property type="entry name" value="HTH_XRE"/>
    <property type="match status" value="1"/>
</dbReference>
<dbReference type="PANTHER" id="PTHR46797">
    <property type="entry name" value="HTH-TYPE TRANSCRIPTIONAL REGULATOR"/>
    <property type="match status" value="1"/>
</dbReference>